<feature type="chain" id="PRO_5031495126" description="ShKT domain-containing protein" evidence="1">
    <location>
        <begin position="24"/>
        <end position="256"/>
    </location>
</feature>
<dbReference type="Gene3D" id="2.40.100.10">
    <property type="entry name" value="Cyclophilin-like"/>
    <property type="match status" value="1"/>
</dbReference>
<sequence>MRGTLRVHQLLSIMLLFCGNAQSASRTGAFIGYSEELSGVPATGSPAGTACRDKDPSCADWASRGECTANPGYMLAACPISCKQCTPPELNLEMYANKTLVLKTDLGEVYITMLWDNAPRAAALIMDLAHQGTSQQERCRFYRNEAAPLEGGGPPYGLLQGSLAGILKAPPSEGKAPPKYGYAVMILGTTEFYISLMDHLEWAGAHSVWGKVDERSMETVHRIVSQSPYRNYTHPVGTLMRMMSSPVHFRLRAVQS</sequence>
<dbReference type="EMBL" id="HBIP01017003">
    <property type="protein sequence ID" value="CAE0494917.1"/>
    <property type="molecule type" value="Transcribed_RNA"/>
</dbReference>
<feature type="domain" description="ShKT" evidence="2">
    <location>
        <begin position="51"/>
        <end position="85"/>
    </location>
</feature>
<dbReference type="Pfam" id="PF00160">
    <property type="entry name" value="Pro_isomerase"/>
    <property type="match status" value="1"/>
</dbReference>
<dbReference type="PANTHER" id="PTHR46873:SF1">
    <property type="entry name" value="EXPRESSED PROTEIN"/>
    <property type="match status" value="1"/>
</dbReference>
<gene>
    <name evidence="3" type="ORF">DTER00134_LOCUS9990</name>
</gene>
<dbReference type="InterPro" id="IPR029000">
    <property type="entry name" value="Cyclophilin-like_dom_sf"/>
</dbReference>
<proteinExistence type="predicted"/>
<dbReference type="InterPro" id="IPR002130">
    <property type="entry name" value="Cyclophilin-type_PPIase_dom"/>
</dbReference>
<dbReference type="GO" id="GO:0003755">
    <property type="term" value="F:peptidyl-prolyl cis-trans isomerase activity"/>
    <property type="evidence" value="ECO:0007669"/>
    <property type="project" value="InterPro"/>
</dbReference>
<accession>A0A7S3QWA0</accession>
<dbReference type="InterPro" id="IPR003582">
    <property type="entry name" value="ShKT_dom"/>
</dbReference>
<evidence type="ECO:0000256" key="1">
    <source>
        <dbReference type="SAM" id="SignalP"/>
    </source>
</evidence>
<dbReference type="SUPFAM" id="SSF50891">
    <property type="entry name" value="Cyclophilin-like"/>
    <property type="match status" value="1"/>
</dbReference>
<dbReference type="PANTHER" id="PTHR46873">
    <property type="entry name" value="EXPRESSED PROTEIN"/>
    <property type="match status" value="1"/>
</dbReference>
<evidence type="ECO:0000313" key="3">
    <source>
        <dbReference type="EMBL" id="CAE0494917.1"/>
    </source>
</evidence>
<protein>
    <recommendedName>
        <fullName evidence="2">ShKT domain-containing protein</fullName>
    </recommendedName>
</protein>
<evidence type="ECO:0000259" key="2">
    <source>
        <dbReference type="PROSITE" id="PS51670"/>
    </source>
</evidence>
<dbReference type="Pfam" id="PF01549">
    <property type="entry name" value="ShK"/>
    <property type="match status" value="1"/>
</dbReference>
<dbReference type="AlphaFoldDB" id="A0A7S3QWA0"/>
<name>A0A7S3QWA0_DUNTE</name>
<dbReference type="PROSITE" id="PS51670">
    <property type="entry name" value="SHKT"/>
    <property type="match status" value="1"/>
</dbReference>
<dbReference type="SMART" id="SM00254">
    <property type="entry name" value="ShKT"/>
    <property type="match status" value="1"/>
</dbReference>
<organism evidence="3">
    <name type="scientific">Dunaliella tertiolecta</name>
    <name type="common">Green alga</name>
    <dbReference type="NCBI Taxonomy" id="3047"/>
    <lineage>
        <taxon>Eukaryota</taxon>
        <taxon>Viridiplantae</taxon>
        <taxon>Chlorophyta</taxon>
        <taxon>core chlorophytes</taxon>
        <taxon>Chlorophyceae</taxon>
        <taxon>CS clade</taxon>
        <taxon>Chlamydomonadales</taxon>
        <taxon>Dunaliellaceae</taxon>
        <taxon>Dunaliella</taxon>
    </lineage>
</organism>
<keyword evidence="1" id="KW-0732">Signal</keyword>
<feature type="signal peptide" evidence="1">
    <location>
        <begin position="1"/>
        <end position="23"/>
    </location>
</feature>
<reference evidence="3" key="1">
    <citation type="submission" date="2021-01" db="EMBL/GenBank/DDBJ databases">
        <authorList>
            <person name="Corre E."/>
            <person name="Pelletier E."/>
            <person name="Niang G."/>
            <person name="Scheremetjew M."/>
            <person name="Finn R."/>
            <person name="Kale V."/>
            <person name="Holt S."/>
            <person name="Cochrane G."/>
            <person name="Meng A."/>
            <person name="Brown T."/>
            <person name="Cohen L."/>
        </authorList>
    </citation>
    <scope>NUCLEOTIDE SEQUENCE</scope>
    <source>
        <strain evidence="3">CCMP1320</strain>
    </source>
</reference>